<sequence>MSFCDKNRNLLKSKRFQIHFLFHLIISQSLRSNQFYPDFSNFQLKLLPSP</sequence>
<evidence type="ECO:0000313" key="2">
    <source>
        <dbReference type="Proteomes" id="UP000005950"/>
    </source>
</evidence>
<gene>
    <name evidence="1" type="ORF">HOLDEFILI_00393</name>
</gene>
<accession>B9Y3L8</accession>
<proteinExistence type="predicted"/>
<dbReference type="EMBL" id="ACCF01000026">
    <property type="protein sequence ID" value="EEF69418.1"/>
    <property type="molecule type" value="Genomic_DNA"/>
</dbReference>
<dbReference type="STRING" id="545696.HOLDEFILI_00393"/>
<organism evidence="1 2">
    <name type="scientific">Holdemania filiformis DSM 12042</name>
    <dbReference type="NCBI Taxonomy" id="545696"/>
    <lineage>
        <taxon>Bacteria</taxon>
        <taxon>Bacillati</taxon>
        <taxon>Bacillota</taxon>
        <taxon>Erysipelotrichia</taxon>
        <taxon>Erysipelotrichales</taxon>
        <taxon>Erysipelotrichaceae</taxon>
        <taxon>Holdemania</taxon>
    </lineage>
</organism>
<dbReference type="Proteomes" id="UP000005950">
    <property type="component" value="Unassembled WGS sequence"/>
</dbReference>
<name>B9Y3L8_9FIRM</name>
<reference evidence="1 2" key="1">
    <citation type="submission" date="2008-12" db="EMBL/GenBank/DDBJ databases">
        <authorList>
            <person name="Fulton L."/>
            <person name="Clifton S."/>
            <person name="Fulton B."/>
            <person name="Xu J."/>
            <person name="Minx P."/>
            <person name="Pepin K.H."/>
            <person name="Johnson M."/>
            <person name="Bhonagiri V."/>
            <person name="Nash W.E."/>
            <person name="Mardis E.R."/>
            <person name="Wilson R.K."/>
        </authorList>
    </citation>
    <scope>NUCLEOTIDE SEQUENCE [LARGE SCALE GENOMIC DNA]</scope>
    <source>
        <strain evidence="1 2">DSM 12042</strain>
    </source>
</reference>
<dbReference type="AlphaFoldDB" id="B9Y3L8"/>
<evidence type="ECO:0000313" key="1">
    <source>
        <dbReference type="EMBL" id="EEF69418.1"/>
    </source>
</evidence>
<dbReference type="HOGENOM" id="CLU_3118617_0_0_9"/>
<reference evidence="1 2" key="2">
    <citation type="submission" date="2009-02" db="EMBL/GenBank/DDBJ databases">
        <title>Draft genome sequence of Holdemania filiformis DSM 12042.</title>
        <authorList>
            <person name="Sudarsanam P."/>
            <person name="Ley R."/>
            <person name="Guruge J."/>
            <person name="Turnbaugh P.J."/>
            <person name="Mahowald M."/>
            <person name="Liep D."/>
            <person name="Gordon J."/>
        </authorList>
    </citation>
    <scope>NUCLEOTIDE SEQUENCE [LARGE SCALE GENOMIC DNA]</scope>
    <source>
        <strain evidence="1 2">DSM 12042</strain>
    </source>
</reference>
<comment type="caution">
    <text evidence="1">The sequence shown here is derived from an EMBL/GenBank/DDBJ whole genome shotgun (WGS) entry which is preliminary data.</text>
</comment>
<protein>
    <submittedName>
        <fullName evidence="1">Uncharacterized protein</fullName>
    </submittedName>
</protein>